<dbReference type="KEGG" id="lel:PVL30_000541"/>
<proteinExistence type="predicted"/>
<dbReference type="Proteomes" id="UP000001996">
    <property type="component" value="Unassembled WGS sequence"/>
</dbReference>
<dbReference type="SUPFAM" id="SSF50978">
    <property type="entry name" value="WD40 repeat-like"/>
    <property type="match status" value="1"/>
</dbReference>
<evidence type="ECO:0000313" key="1">
    <source>
        <dbReference type="EMBL" id="EDK42379.1"/>
    </source>
</evidence>
<organism evidence="1 2">
    <name type="scientific">Lodderomyces elongisporus (strain ATCC 11503 / CBS 2605 / JCM 1781 / NBRC 1676 / NRRL YB-4239)</name>
    <name type="common">Yeast</name>
    <name type="synonym">Saccharomyces elongisporus</name>
    <dbReference type="NCBI Taxonomy" id="379508"/>
    <lineage>
        <taxon>Eukaryota</taxon>
        <taxon>Fungi</taxon>
        <taxon>Dikarya</taxon>
        <taxon>Ascomycota</taxon>
        <taxon>Saccharomycotina</taxon>
        <taxon>Pichiomycetes</taxon>
        <taxon>Debaryomycetaceae</taxon>
        <taxon>Candida/Lodderomyces clade</taxon>
        <taxon>Lodderomyces</taxon>
    </lineage>
</organism>
<accession>A5DT71</accession>
<dbReference type="InterPro" id="IPR036322">
    <property type="entry name" value="WD40_repeat_dom_sf"/>
</dbReference>
<keyword evidence="2" id="KW-1185">Reference proteome</keyword>
<dbReference type="VEuPathDB" id="FungiDB:LELG_00557"/>
<sequence length="472" mass="53246">MSKETTVVHELVAHFLKENNYVDTLDQFEKEHGKQIVSNALNEVESLELIVEDRLNFNLLQDRLKNTSIDTGIYEELPVGLKQLVSERFESWPVPYPHVPHALDTKSLIISSAYDPYNGSVYFSSNDSKIIIVKDGVVVKTERFLEIVKKVLVVDETKVALIGMSGTMYLKRSGSLELVSEFSTGSRFIVDAQHIKYKGVDYIVLLAWNNVLKLFKIGKDKGKGNDQSEQSKLVSEMKLNQQGTCFSVVEYQGQLVLVLGKLESTLLEVYTLQDDTEFQLRYKISINDAEFTASSFSPRCIIVTPSRDLGTVPLIAVATSHEPYMRIIVVSLIEFGAASSASNSISRNQIVRNFNTLAPQDKFSQPKIAWRLEKGRENEGKNENQKENENVDRKRERDVCGLWVMGDDGVMRGLDVVESKVVVELKREDLAKQNSIGHSGKIREFIAYIDEKGGENVISAGLDRQIIRWSIE</sequence>
<dbReference type="HOGENOM" id="CLU_665828_0_0_1"/>
<evidence type="ECO:0000313" key="2">
    <source>
        <dbReference type="Proteomes" id="UP000001996"/>
    </source>
</evidence>
<dbReference type="OrthoDB" id="1932312at2759"/>
<name>A5DT71_LODEL</name>
<gene>
    <name evidence="1" type="ORF">LELG_00557</name>
</gene>
<dbReference type="AlphaFoldDB" id="A5DT71"/>
<dbReference type="eggNOG" id="ENOG502RZPK">
    <property type="taxonomic scope" value="Eukaryota"/>
</dbReference>
<dbReference type="STRING" id="379508.A5DT71"/>
<dbReference type="PROSITE" id="PS50896">
    <property type="entry name" value="LISH"/>
    <property type="match status" value="1"/>
</dbReference>
<dbReference type="FunCoup" id="A5DT71">
    <property type="interactions" value="14"/>
</dbReference>
<dbReference type="GeneID" id="5235905"/>
<dbReference type="InterPro" id="IPR006594">
    <property type="entry name" value="LisH"/>
</dbReference>
<dbReference type="EMBL" id="CH981524">
    <property type="protein sequence ID" value="EDK42379.1"/>
    <property type="molecule type" value="Genomic_DNA"/>
</dbReference>
<protein>
    <submittedName>
        <fullName evidence="1">Uncharacterized protein</fullName>
    </submittedName>
</protein>
<reference evidence="1 2" key="1">
    <citation type="journal article" date="2009" name="Nature">
        <title>Evolution of pathogenicity and sexual reproduction in eight Candida genomes.</title>
        <authorList>
            <person name="Butler G."/>
            <person name="Rasmussen M.D."/>
            <person name="Lin M.F."/>
            <person name="Santos M.A."/>
            <person name="Sakthikumar S."/>
            <person name="Munro C.A."/>
            <person name="Rheinbay E."/>
            <person name="Grabherr M."/>
            <person name="Forche A."/>
            <person name="Reedy J.L."/>
            <person name="Agrafioti I."/>
            <person name="Arnaud M.B."/>
            <person name="Bates S."/>
            <person name="Brown A.J."/>
            <person name="Brunke S."/>
            <person name="Costanzo M.C."/>
            <person name="Fitzpatrick D.A."/>
            <person name="de Groot P.W."/>
            <person name="Harris D."/>
            <person name="Hoyer L.L."/>
            <person name="Hube B."/>
            <person name="Klis F.M."/>
            <person name="Kodira C."/>
            <person name="Lennard N."/>
            <person name="Logue M.E."/>
            <person name="Martin R."/>
            <person name="Neiman A.M."/>
            <person name="Nikolaou E."/>
            <person name="Quail M.A."/>
            <person name="Quinn J."/>
            <person name="Santos M.C."/>
            <person name="Schmitzberger F.F."/>
            <person name="Sherlock G."/>
            <person name="Shah P."/>
            <person name="Silverstein K.A."/>
            <person name="Skrzypek M.S."/>
            <person name="Soll D."/>
            <person name="Staggs R."/>
            <person name="Stansfield I."/>
            <person name="Stumpf M.P."/>
            <person name="Sudbery P.E."/>
            <person name="Srikantha T."/>
            <person name="Zeng Q."/>
            <person name="Berman J."/>
            <person name="Berriman M."/>
            <person name="Heitman J."/>
            <person name="Gow N.A."/>
            <person name="Lorenz M.C."/>
            <person name="Birren B.W."/>
            <person name="Kellis M."/>
            <person name="Cuomo C.A."/>
        </authorList>
    </citation>
    <scope>NUCLEOTIDE SEQUENCE [LARGE SCALE GENOMIC DNA]</scope>
    <source>
        <strain evidence="2">ATCC 11503 / BCRC 21390 / CBS 2605 / JCM 1781 / NBRC 1676 / NRRL YB-4239</strain>
    </source>
</reference>
<dbReference type="InParanoid" id="A5DT71"/>
<dbReference type="OMA" id="MKVIIVR"/>